<sequence length="149" mass="15912">MDLCLLKFIHFLAMAELARDDGLIVASDFGVSRSNLEICNGVFEAVESILGDDGSLLNSFSISNGGGDFEGGLGVSSNFKTELLDGLSSAKAVAFCLRVLTLIRGTDLLRSLSGLLPSANIRLNCLEDPKCLQDSSLRCLHCLHSSPEF</sequence>
<dbReference type="AlphaFoldDB" id="A0A1B0AFW8"/>
<evidence type="ECO:0000313" key="2">
    <source>
        <dbReference type="Proteomes" id="UP000092445"/>
    </source>
</evidence>
<keyword evidence="2" id="KW-1185">Reference proteome</keyword>
<evidence type="ECO:0000313" key="1">
    <source>
        <dbReference type="EnsemblMetazoa" id="GPAI044370-PA"/>
    </source>
</evidence>
<reference evidence="2" key="1">
    <citation type="submission" date="2014-03" db="EMBL/GenBank/DDBJ databases">
        <authorList>
            <person name="Aksoy S."/>
            <person name="Warren W."/>
            <person name="Wilson R.K."/>
        </authorList>
    </citation>
    <scope>NUCLEOTIDE SEQUENCE [LARGE SCALE GENOMIC DNA]</scope>
    <source>
        <strain evidence="2">IAEA</strain>
    </source>
</reference>
<organism evidence="1 2">
    <name type="scientific">Glossina pallidipes</name>
    <name type="common">Tsetse fly</name>
    <dbReference type="NCBI Taxonomy" id="7398"/>
    <lineage>
        <taxon>Eukaryota</taxon>
        <taxon>Metazoa</taxon>
        <taxon>Ecdysozoa</taxon>
        <taxon>Arthropoda</taxon>
        <taxon>Hexapoda</taxon>
        <taxon>Insecta</taxon>
        <taxon>Pterygota</taxon>
        <taxon>Neoptera</taxon>
        <taxon>Endopterygota</taxon>
        <taxon>Diptera</taxon>
        <taxon>Brachycera</taxon>
        <taxon>Muscomorpha</taxon>
        <taxon>Hippoboscoidea</taxon>
        <taxon>Glossinidae</taxon>
        <taxon>Glossina</taxon>
    </lineage>
</organism>
<proteinExistence type="predicted"/>
<accession>A0A1B0AFW8</accession>
<dbReference type="VEuPathDB" id="VectorBase:GPAI044370"/>
<reference evidence="1" key="2">
    <citation type="submission" date="2020-05" db="UniProtKB">
        <authorList>
            <consortium name="EnsemblMetazoa"/>
        </authorList>
    </citation>
    <scope>IDENTIFICATION</scope>
    <source>
        <strain evidence="1">IAEA</strain>
    </source>
</reference>
<dbReference type="Proteomes" id="UP000092445">
    <property type="component" value="Unassembled WGS sequence"/>
</dbReference>
<protein>
    <submittedName>
        <fullName evidence="1">Uncharacterized protein</fullName>
    </submittedName>
</protein>
<dbReference type="EnsemblMetazoa" id="GPAI044370-RA">
    <property type="protein sequence ID" value="GPAI044370-PA"/>
    <property type="gene ID" value="GPAI044370"/>
</dbReference>
<name>A0A1B0AFW8_GLOPL</name>